<evidence type="ECO:0000313" key="1">
    <source>
        <dbReference type="EMBL" id="CAE6421725.1"/>
    </source>
</evidence>
<protein>
    <submittedName>
        <fullName evidence="1">Uncharacterized protein</fullName>
    </submittedName>
</protein>
<reference evidence="1" key="1">
    <citation type="submission" date="2021-01" db="EMBL/GenBank/DDBJ databases">
        <authorList>
            <person name="Kaushik A."/>
        </authorList>
    </citation>
    <scope>NUCLEOTIDE SEQUENCE</scope>
    <source>
        <strain evidence="1">AG2-2IIIB</strain>
    </source>
</reference>
<dbReference type="Proteomes" id="UP000663843">
    <property type="component" value="Unassembled WGS sequence"/>
</dbReference>
<dbReference type="EMBL" id="CAJMWT010001831">
    <property type="protein sequence ID" value="CAE6421725.1"/>
    <property type="molecule type" value="Genomic_DNA"/>
</dbReference>
<comment type="caution">
    <text evidence="1">The sequence shown here is derived from an EMBL/GenBank/DDBJ whole genome shotgun (WGS) entry which is preliminary data.</text>
</comment>
<dbReference type="AlphaFoldDB" id="A0A8H2XBK9"/>
<organism evidence="1 2">
    <name type="scientific">Rhizoctonia solani</name>
    <dbReference type="NCBI Taxonomy" id="456999"/>
    <lineage>
        <taxon>Eukaryota</taxon>
        <taxon>Fungi</taxon>
        <taxon>Dikarya</taxon>
        <taxon>Basidiomycota</taxon>
        <taxon>Agaricomycotina</taxon>
        <taxon>Agaricomycetes</taxon>
        <taxon>Cantharellales</taxon>
        <taxon>Ceratobasidiaceae</taxon>
        <taxon>Rhizoctonia</taxon>
    </lineage>
</organism>
<evidence type="ECO:0000313" key="2">
    <source>
        <dbReference type="Proteomes" id="UP000663843"/>
    </source>
</evidence>
<accession>A0A8H2XBK9</accession>
<sequence length="144" mass="16075">MSTELPPEGEPFDSLEQWLEGHYDPETGAFVRIEQSLVGSFQQKQPWVVELAFGPLIIRIVVDLDNLSVTLEAYVQVPFHGRVKLGSVKGTLKDGVTLSFNALVAKGFVSVFLKNGNELWIKYEVSSRFFPTIKGEHKIATLPI</sequence>
<gene>
    <name evidence="1" type="ORF">RDB_LOCUS54512</name>
</gene>
<proteinExistence type="predicted"/>
<name>A0A8H2XBK9_9AGAM</name>
<dbReference type="OrthoDB" id="1470350at2759"/>